<keyword evidence="1" id="KW-1133">Transmembrane helix</keyword>
<accession>A0A392WBC0</accession>
<feature type="non-terminal residue" evidence="2">
    <location>
        <position position="42"/>
    </location>
</feature>
<dbReference type="Proteomes" id="UP000265520">
    <property type="component" value="Unassembled WGS sequence"/>
</dbReference>
<keyword evidence="1" id="KW-0472">Membrane</keyword>
<keyword evidence="1" id="KW-0812">Transmembrane</keyword>
<evidence type="ECO:0008006" key="4">
    <source>
        <dbReference type="Google" id="ProtNLM"/>
    </source>
</evidence>
<dbReference type="EMBL" id="LXQA011403834">
    <property type="protein sequence ID" value="MCI96030.1"/>
    <property type="molecule type" value="Genomic_DNA"/>
</dbReference>
<evidence type="ECO:0000313" key="2">
    <source>
        <dbReference type="EMBL" id="MCI96030.1"/>
    </source>
</evidence>
<evidence type="ECO:0000256" key="1">
    <source>
        <dbReference type="SAM" id="Phobius"/>
    </source>
</evidence>
<protein>
    <recommendedName>
        <fullName evidence="4">Transmembrane protein</fullName>
    </recommendedName>
</protein>
<organism evidence="2 3">
    <name type="scientific">Trifolium medium</name>
    <dbReference type="NCBI Taxonomy" id="97028"/>
    <lineage>
        <taxon>Eukaryota</taxon>
        <taxon>Viridiplantae</taxon>
        <taxon>Streptophyta</taxon>
        <taxon>Embryophyta</taxon>
        <taxon>Tracheophyta</taxon>
        <taxon>Spermatophyta</taxon>
        <taxon>Magnoliopsida</taxon>
        <taxon>eudicotyledons</taxon>
        <taxon>Gunneridae</taxon>
        <taxon>Pentapetalae</taxon>
        <taxon>rosids</taxon>
        <taxon>fabids</taxon>
        <taxon>Fabales</taxon>
        <taxon>Fabaceae</taxon>
        <taxon>Papilionoideae</taxon>
        <taxon>50 kb inversion clade</taxon>
        <taxon>NPAAA clade</taxon>
        <taxon>Hologalegina</taxon>
        <taxon>IRL clade</taxon>
        <taxon>Trifolieae</taxon>
        <taxon>Trifolium</taxon>
    </lineage>
</organism>
<dbReference type="AlphaFoldDB" id="A0A392WBC0"/>
<name>A0A392WBC0_9FABA</name>
<reference evidence="2 3" key="1">
    <citation type="journal article" date="2018" name="Front. Plant Sci.">
        <title>Red Clover (Trifolium pratense) and Zigzag Clover (T. medium) - A Picture of Genomic Similarities and Differences.</title>
        <authorList>
            <person name="Dluhosova J."/>
            <person name="Istvanek J."/>
            <person name="Nedelnik J."/>
            <person name="Repkova J."/>
        </authorList>
    </citation>
    <scope>NUCLEOTIDE SEQUENCE [LARGE SCALE GENOMIC DNA]</scope>
    <source>
        <strain evidence="3">cv. 10/8</strain>
        <tissue evidence="2">Leaf</tissue>
    </source>
</reference>
<feature type="transmembrane region" description="Helical" evidence="1">
    <location>
        <begin position="6"/>
        <end position="25"/>
    </location>
</feature>
<evidence type="ECO:0000313" key="3">
    <source>
        <dbReference type="Proteomes" id="UP000265520"/>
    </source>
</evidence>
<keyword evidence="3" id="KW-1185">Reference proteome</keyword>
<proteinExistence type="predicted"/>
<comment type="caution">
    <text evidence="2">The sequence shown here is derived from an EMBL/GenBank/DDBJ whole genome shotgun (WGS) entry which is preliminary data.</text>
</comment>
<sequence>MVVFGGHVLFAMVLFVFGGFVVVAATDLSCYGGEVGIGSGVF</sequence>